<protein>
    <submittedName>
        <fullName evidence="7">TRY3 protein</fullName>
    </submittedName>
</protein>
<dbReference type="SUPFAM" id="SSF50494">
    <property type="entry name" value="Trypsin-like serine proteases"/>
    <property type="match status" value="1"/>
</dbReference>
<evidence type="ECO:0000256" key="5">
    <source>
        <dbReference type="ARBA" id="ARBA00023157"/>
    </source>
</evidence>
<dbReference type="Gene3D" id="2.40.10.10">
    <property type="entry name" value="Trypsin-like serine proteases"/>
    <property type="match status" value="2"/>
</dbReference>
<dbReference type="PANTHER" id="PTHR24271">
    <property type="entry name" value="KALLIKREIN-RELATED"/>
    <property type="match status" value="1"/>
</dbReference>
<dbReference type="InterPro" id="IPR001314">
    <property type="entry name" value="Peptidase_S1A"/>
</dbReference>
<proteinExistence type="inferred from homology"/>
<sequence>SHIQVLAGGHNLSATSGQEQFAVATQVVIHPSYQGGSHRDTYYGHDLMLLRVEPPFHLSSVVQPVALPSQPVATGTNCTVMGWGTTTSPEETVPDTPQCLEVTVVAQGACEEAYGSKVTEDMVCAGGTQAGKDSCQGDSGGPLLCEGVLQGIVSWGDYPCGQLGHPGVYSRVHNYMPWILETIEGH</sequence>
<dbReference type="SMART" id="SM00020">
    <property type="entry name" value="Tryp_SPc"/>
    <property type="match status" value="1"/>
</dbReference>
<feature type="non-terminal residue" evidence="7">
    <location>
        <position position="186"/>
    </location>
</feature>
<dbReference type="CDD" id="cd00190">
    <property type="entry name" value="Tryp_SPc"/>
    <property type="match status" value="1"/>
</dbReference>
<feature type="non-terminal residue" evidence="7">
    <location>
        <position position="1"/>
    </location>
</feature>
<dbReference type="GO" id="GO:0006508">
    <property type="term" value="P:proteolysis"/>
    <property type="evidence" value="ECO:0007669"/>
    <property type="project" value="UniProtKB-KW"/>
</dbReference>
<evidence type="ECO:0000313" key="7">
    <source>
        <dbReference type="EMBL" id="NXN98364.1"/>
    </source>
</evidence>
<dbReference type="AlphaFoldDB" id="A0A7L1NEP5"/>
<accession>A0A7L1NEP5</accession>
<keyword evidence="8" id="KW-1185">Reference proteome</keyword>
<gene>
    <name evidence="7" type="primary">Try3</name>
    <name evidence="7" type="ORF">RHICYA_R03595</name>
</gene>
<dbReference type="Proteomes" id="UP000565785">
    <property type="component" value="Unassembled WGS sequence"/>
</dbReference>
<reference evidence="7 8" key="1">
    <citation type="submission" date="2019-09" db="EMBL/GenBank/DDBJ databases">
        <title>Bird 10,000 Genomes (B10K) Project - Family phase.</title>
        <authorList>
            <person name="Zhang G."/>
        </authorList>
    </citation>
    <scope>NUCLEOTIDE SEQUENCE [LARGE SCALE GENOMIC DNA]</scope>
    <source>
        <strain evidence="7">B10K-DU-002-35</strain>
        <tissue evidence="7">Muscle</tissue>
    </source>
</reference>
<dbReference type="Pfam" id="PF00089">
    <property type="entry name" value="Trypsin"/>
    <property type="match status" value="1"/>
</dbReference>
<evidence type="ECO:0000256" key="2">
    <source>
        <dbReference type="ARBA" id="ARBA00022670"/>
    </source>
</evidence>
<dbReference type="EMBL" id="VXBP01005509">
    <property type="protein sequence ID" value="NXN98364.1"/>
    <property type="molecule type" value="Genomic_DNA"/>
</dbReference>
<name>A0A7L1NEP5_RHICY</name>
<evidence type="ECO:0000256" key="1">
    <source>
        <dbReference type="ARBA" id="ARBA00009228"/>
    </source>
</evidence>
<evidence type="ECO:0000313" key="8">
    <source>
        <dbReference type="Proteomes" id="UP000565785"/>
    </source>
</evidence>
<dbReference type="InterPro" id="IPR009003">
    <property type="entry name" value="Peptidase_S1_PA"/>
</dbReference>
<dbReference type="PANTHER" id="PTHR24271:SF47">
    <property type="entry name" value="KALLIKREIN-1"/>
    <property type="match status" value="1"/>
</dbReference>
<keyword evidence="2" id="KW-0645">Protease</keyword>
<dbReference type="GO" id="GO:0004252">
    <property type="term" value="F:serine-type endopeptidase activity"/>
    <property type="evidence" value="ECO:0007669"/>
    <property type="project" value="InterPro"/>
</dbReference>
<evidence type="ECO:0000259" key="6">
    <source>
        <dbReference type="PROSITE" id="PS50240"/>
    </source>
</evidence>
<dbReference type="PRINTS" id="PR00722">
    <property type="entry name" value="CHYMOTRYPSIN"/>
</dbReference>
<keyword evidence="5" id="KW-1015">Disulfide bond</keyword>
<keyword evidence="3" id="KW-0378">Hydrolase</keyword>
<dbReference type="OrthoDB" id="546450at2759"/>
<comment type="caution">
    <text evidence="7">The sequence shown here is derived from an EMBL/GenBank/DDBJ whole genome shotgun (WGS) entry which is preliminary data.</text>
</comment>
<dbReference type="InterPro" id="IPR001254">
    <property type="entry name" value="Trypsin_dom"/>
</dbReference>
<organism evidence="7 8">
    <name type="scientific">Rhinopomastus cyanomelas</name>
    <name type="common">Common scimitarbill</name>
    <dbReference type="NCBI Taxonomy" id="113115"/>
    <lineage>
        <taxon>Eukaryota</taxon>
        <taxon>Metazoa</taxon>
        <taxon>Chordata</taxon>
        <taxon>Craniata</taxon>
        <taxon>Vertebrata</taxon>
        <taxon>Euteleostomi</taxon>
        <taxon>Archelosauria</taxon>
        <taxon>Archosauria</taxon>
        <taxon>Dinosauria</taxon>
        <taxon>Saurischia</taxon>
        <taxon>Theropoda</taxon>
        <taxon>Coelurosauria</taxon>
        <taxon>Aves</taxon>
        <taxon>Neognathae</taxon>
        <taxon>Neoaves</taxon>
        <taxon>Telluraves</taxon>
        <taxon>Coraciimorphae</taxon>
        <taxon>Bucerotiformes</taxon>
        <taxon>Rhinopomastidae</taxon>
        <taxon>Rhinopomastus</taxon>
    </lineage>
</organism>
<evidence type="ECO:0000256" key="3">
    <source>
        <dbReference type="ARBA" id="ARBA00022801"/>
    </source>
</evidence>
<dbReference type="PROSITE" id="PS00135">
    <property type="entry name" value="TRYPSIN_SER"/>
    <property type="match status" value="1"/>
</dbReference>
<dbReference type="InterPro" id="IPR043504">
    <property type="entry name" value="Peptidase_S1_PA_chymotrypsin"/>
</dbReference>
<dbReference type="FunFam" id="2.40.10.10:FF:000010">
    <property type="entry name" value="Kallikrein related peptidase 11"/>
    <property type="match status" value="1"/>
</dbReference>
<comment type="similarity">
    <text evidence="1">Belongs to the peptidase S1 family. Snake venom subfamily.</text>
</comment>
<dbReference type="InterPro" id="IPR033116">
    <property type="entry name" value="TRYPSIN_SER"/>
</dbReference>
<dbReference type="PROSITE" id="PS50240">
    <property type="entry name" value="TRYPSIN_DOM"/>
    <property type="match status" value="1"/>
</dbReference>
<keyword evidence="4" id="KW-0720">Serine protease</keyword>
<evidence type="ECO:0000256" key="4">
    <source>
        <dbReference type="ARBA" id="ARBA00022825"/>
    </source>
</evidence>
<feature type="domain" description="Peptidase S1" evidence="6">
    <location>
        <begin position="1"/>
        <end position="184"/>
    </location>
</feature>